<gene>
    <name evidence="4" type="ORF">AVDCRST_MAG82-2128</name>
</gene>
<evidence type="ECO:0000313" key="4">
    <source>
        <dbReference type="EMBL" id="CAA9431276.1"/>
    </source>
</evidence>
<feature type="domain" description="Hydantoinase/oxoprolinase N-terminal" evidence="2">
    <location>
        <begin position="8"/>
        <end position="186"/>
    </location>
</feature>
<dbReference type="EMBL" id="CADCVA010000294">
    <property type="protein sequence ID" value="CAA9431276.1"/>
    <property type="molecule type" value="Genomic_DNA"/>
</dbReference>
<dbReference type="GO" id="GO:0047423">
    <property type="term" value="F:N-methylhydantoinase (ATP-hydrolyzing) activity"/>
    <property type="evidence" value="ECO:0007669"/>
    <property type="project" value="UniProtKB-EC"/>
</dbReference>
<reference evidence="4" key="1">
    <citation type="submission" date="2020-02" db="EMBL/GenBank/DDBJ databases">
        <authorList>
            <person name="Meier V. D."/>
        </authorList>
    </citation>
    <scope>NUCLEOTIDE SEQUENCE</scope>
    <source>
        <strain evidence="4">AVDCRST_MAG82</strain>
    </source>
</reference>
<dbReference type="GO" id="GO:0006749">
    <property type="term" value="P:glutathione metabolic process"/>
    <property type="evidence" value="ECO:0007669"/>
    <property type="project" value="TreeGrafter"/>
</dbReference>
<evidence type="ECO:0000259" key="2">
    <source>
        <dbReference type="Pfam" id="PF05378"/>
    </source>
</evidence>
<feature type="domain" description="Hydantoinase A/oxoprolinase" evidence="1">
    <location>
        <begin position="207"/>
        <end position="501"/>
    </location>
</feature>
<accession>A0A6J4Q3S8</accession>
<dbReference type="InterPro" id="IPR043129">
    <property type="entry name" value="ATPase_NBD"/>
</dbReference>
<dbReference type="InterPro" id="IPR045079">
    <property type="entry name" value="Oxoprolinase-like"/>
</dbReference>
<dbReference type="GO" id="GO:0017168">
    <property type="term" value="F:5-oxoprolinase (ATP-hydrolyzing) activity"/>
    <property type="evidence" value="ECO:0007669"/>
    <property type="project" value="TreeGrafter"/>
</dbReference>
<keyword evidence="4" id="KW-0378">Hydrolase</keyword>
<dbReference type="PANTHER" id="PTHR11365:SF23">
    <property type="entry name" value="HYPOTHETICAL 5-OXOPROLINASE (EUROFUNG)-RELATED"/>
    <property type="match status" value="1"/>
</dbReference>
<organism evidence="4">
    <name type="scientific">uncultured Rubrobacteraceae bacterium</name>
    <dbReference type="NCBI Taxonomy" id="349277"/>
    <lineage>
        <taxon>Bacteria</taxon>
        <taxon>Bacillati</taxon>
        <taxon>Actinomycetota</taxon>
        <taxon>Rubrobacteria</taxon>
        <taxon>Rubrobacterales</taxon>
        <taxon>Rubrobacteraceae</taxon>
        <taxon>environmental samples</taxon>
    </lineage>
</organism>
<evidence type="ECO:0000259" key="3">
    <source>
        <dbReference type="Pfam" id="PF19278"/>
    </source>
</evidence>
<dbReference type="InterPro" id="IPR049517">
    <property type="entry name" value="ACX-like_C"/>
</dbReference>
<dbReference type="EC" id="3.5.2.14" evidence="4"/>
<dbReference type="Pfam" id="PF05378">
    <property type="entry name" value="Hydant_A_N"/>
    <property type="match status" value="1"/>
</dbReference>
<dbReference type="Pfam" id="PF19278">
    <property type="entry name" value="Hydant_A_C"/>
    <property type="match status" value="1"/>
</dbReference>
<dbReference type="Pfam" id="PF01968">
    <property type="entry name" value="Hydantoinase_A"/>
    <property type="match status" value="1"/>
</dbReference>
<dbReference type="SUPFAM" id="SSF53067">
    <property type="entry name" value="Actin-like ATPase domain"/>
    <property type="match status" value="1"/>
</dbReference>
<dbReference type="InterPro" id="IPR008040">
    <property type="entry name" value="Hydant_A_N"/>
</dbReference>
<dbReference type="InterPro" id="IPR002821">
    <property type="entry name" value="Hydantoinase_A"/>
</dbReference>
<dbReference type="AlphaFoldDB" id="A0A6J4Q3S8"/>
<sequence>MHSHERYRVGIDIGGTFTDLVLIEDETGEQAVGKILTTPDDPSEAVEKGLVELLEREGIGAGQLGTIIHGTTLVTNALIERRGAKTALLTTEGFRDAIAIGNEHRYDMYDIFLEKPEPLVPRSLRYGVRERSLDDGSVMVELDEGQVRSIVAELKEREVGAVAVSFLHGFRNPAHEQRVAEIFAEEAPEITVSLSSEVAPEIREYERTSTTVCNVYVRPLVERYLHRLEERLRKLRFEGSLYIMLSNGGTASVETASRFPIRLLESGPAAGALAAAFYGRESGFPEVLSFDMGGTTAKSCVVENGEPLTSNEFEVARVYRFKKGSGLPVKTSVIEMIEVGAGGGSIAHVDALGLLKVGPDSAGAEPGPVCYGLGGSEPTVTDADLILGYLDPDFFLGGRMELDREGASRAIEQKIARQLGLETVETAWGIYQVVNENMANAARVHAVERGKDPRAYPLFAFGGAGPVHGYRVARALGVPGFIAPLGAGATSAFGFLCAPLAFDFRRSLYGRLDELDWSEVNRALEEMEGEGRDLLRASGVGDAEIQVRRLGEMRYAGQGHEVTVELPEGELGPDDADRLITLYHEEYRRLYGREGPDVPLETLTWRLEVVSPRPQIRLDARKDNSRALSEAHKGKREIYLPEHEDFRNVPVYDRYRLDPGAAFEGPAVVEERESTVVLGPDTEVEIDPARNLIVRW</sequence>
<proteinExistence type="predicted"/>
<dbReference type="PANTHER" id="PTHR11365">
    <property type="entry name" value="5-OXOPROLINASE RELATED"/>
    <property type="match status" value="1"/>
</dbReference>
<dbReference type="GO" id="GO:0005829">
    <property type="term" value="C:cytosol"/>
    <property type="evidence" value="ECO:0007669"/>
    <property type="project" value="TreeGrafter"/>
</dbReference>
<protein>
    <submittedName>
        <fullName evidence="4">N-methylhydantoinase A</fullName>
        <ecNumber evidence="4">3.5.2.14</ecNumber>
    </submittedName>
</protein>
<name>A0A6J4Q3S8_9ACTN</name>
<feature type="domain" description="Acetophenone carboxylase-like C-terminal" evidence="3">
    <location>
        <begin position="519"/>
        <end position="690"/>
    </location>
</feature>
<evidence type="ECO:0000259" key="1">
    <source>
        <dbReference type="Pfam" id="PF01968"/>
    </source>
</evidence>